<dbReference type="Proteomes" id="UP000006548">
    <property type="component" value="Chromosome 5"/>
</dbReference>
<dbReference type="Pfam" id="PF05348">
    <property type="entry name" value="UMP1"/>
    <property type="match status" value="1"/>
</dbReference>
<dbReference type="GO" id="GO:0009535">
    <property type="term" value="C:chloroplast thylakoid membrane"/>
    <property type="evidence" value="ECO:0007005"/>
    <property type="project" value="TAIR"/>
</dbReference>
<evidence type="ECO:0000313" key="6">
    <source>
        <dbReference type="TAIR" id="AT5G38660"/>
    </source>
</evidence>
<keyword evidence="2" id="KW-0812">Transmembrane</keyword>
<dbReference type="Araport" id="AT5G38660"/>
<evidence type="ECO:0000313" key="5">
    <source>
        <dbReference type="Proteomes" id="UP000006548"/>
    </source>
</evidence>
<dbReference type="ProteomicsDB" id="219954"/>
<gene>
    <name evidence="4 6" type="primary">APE1</name>
    <name evidence="4" type="synonym">MBB18.21</name>
    <name evidence="4" type="synonym">MBB18_21</name>
    <name evidence="3 4" type="ordered locus">At5g38660</name>
</gene>
<feature type="region of interest" description="Disordered" evidence="1">
    <location>
        <begin position="271"/>
        <end position="295"/>
    </location>
</feature>
<dbReference type="PANTHER" id="PTHR35551:SF1">
    <property type="entry name" value="ACCLIMATION OF PHOTOSYNTHESIS TO ENVIRONMENT"/>
    <property type="match status" value="1"/>
</dbReference>
<proteinExistence type="evidence at protein level"/>
<dbReference type="EMBL" id="CP002688">
    <property type="protein sequence ID" value="AED94346.1"/>
    <property type="molecule type" value="Genomic_DNA"/>
</dbReference>
<sequence length="431" mass="48208">MGSITVAPGTTVLFSSRRLDLCGRRHENLSVVSSSQPSLMPKQRWLYIPETRLKREVLKLDVVGRAADSTSSSPSVASGDRTLIPDDEFTLAKISFGVIGLGLGVSLLSYGFGAYFTILPGTEWSAIMLTYGFPLSIIGMALKYAELKPVPCLSYSDAVKLRESCATPILTQVRNDVTRYRYGDEQHLEEALKRIFQYGLGGGIPRRSAPILQLIREEVLTDGRYCVVLVFEAKALTLSDFEKRQAKFTSFFGPNITAEVKEKVRISMKKSPRKLKVERRRKKKRRGRGEMESQKKIAHEIGGMKNDALRFGLHGVKSDILRSHPLETAYESGKQSQEEMKRRVITHTYGAALPLKMDLDRQILSRFQRPPGPIPSSMLGLEVYTGALDNFGFEDYLNDPRESETLKPVDFHHGMEVRLGLSKGPASPSFM</sequence>
<dbReference type="InParanoid" id="A0A219HZL6"/>
<dbReference type="IntAct" id="A0A219HZL6">
    <property type="interactions" value="17"/>
</dbReference>
<name>A0A219HZL6_ARATH</name>
<evidence type="ECO:0007829" key="8">
    <source>
        <dbReference type="ProteomicsDB" id="A0A219HZL6"/>
    </source>
</evidence>
<evidence type="ECO:0007829" key="9">
    <source>
        <dbReference type="PubMed" id="22223895"/>
    </source>
</evidence>
<dbReference type="GO" id="GO:0003729">
    <property type="term" value="F:mRNA binding"/>
    <property type="evidence" value="ECO:0000314"/>
    <property type="project" value="TAIR"/>
</dbReference>
<dbReference type="PANTHER" id="PTHR35551">
    <property type="match status" value="1"/>
</dbReference>
<dbReference type="AlphaFoldDB" id="A0A219HZL6"/>
<evidence type="ECO:0000256" key="1">
    <source>
        <dbReference type="SAM" id="MobiDB-lite"/>
    </source>
</evidence>
<keyword evidence="2" id="KW-1133">Transmembrane helix</keyword>
<dbReference type="GeneID" id="833856"/>
<dbReference type="eggNOG" id="KOG3061">
    <property type="taxonomic scope" value="Eukaryota"/>
</dbReference>
<feature type="transmembrane region" description="Helical" evidence="2">
    <location>
        <begin position="94"/>
        <end position="118"/>
    </location>
</feature>
<dbReference type="InterPro" id="IPR021275">
    <property type="entry name" value="DUF2854"/>
</dbReference>
<reference evidence="5" key="3">
    <citation type="journal article" date="2017" name="Plant J.">
        <title>Araport11: a complete reannotation of the Arabidopsis thaliana reference genome.</title>
        <authorList>
            <person name="Cheng C.Y."/>
            <person name="Krishnakumar V."/>
            <person name="Chan A.P."/>
            <person name="Thibaud-Nissen F."/>
            <person name="Schobel S."/>
            <person name="Town C.D."/>
        </authorList>
    </citation>
    <scope>GENOME REANNOTATION</scope>
    <source>
        <strain evidence="5">cv. Columbia</strain>
    </source>
</reference>
<dbReference type="Pfam" id="PF11016">
    <property type="entry name" value="DUF2854"/>
    <property type="match status" value="1"/>
</dbReference>
<dbReference type="GO" id="GO:0009507">
    <property type="term" value="C:chloroplast"/>
    <property type="evidence" value="ECO:0007005"/>
    <property type="project" value="TAIR"/>
</dbReference>
<keyword evidence="5" id="KW-1185">Reference proteome</keyword>
<dbReference type="RefSeq" id="NP_001190435.1">
    <property type="nucleotide sequence ID" value="NM_001203506.1"/>
</dbReference>
<reference evidence="4 5" key="1">
    <citation type="journal article" date="2000" name="Nature">
        <title>Sequence and analysis of chromosome 5 of the plant Arabidopsis thaliana.</title>
        <authorList>
            <consortium name="Kazusa DNA Research Institute"/>
            <consortium name="Cold Spring Harbor and Washington University in St Louis Sequencing Consortium"/>
            <consortium name="European Union Arabidopsis Genome Sequencing Consortium"/>
            <person name="Tabata S."/>
            <person name="Kaneko T."/>
            <person name="Nakamura Y."/>
            <person name="Kotani H."/>
            <person name="Kato T."/>
            <person name="Asamizu E."/>
            <person name="Miyajima N."/>
            <person name="Sasamoto S."/>
            <person name="Kimura T."/>
            <person name="Hosouchi T."/>
            <person name="Kawashima K."/>
            <person name="Kohara M."/>
            <person name="Matsumoto M."/>
            <person name="Matsuno A."/>
            <person name="Muraki A."/>
            <person name="Nakayama S."/>
            <person name="Nakazaki N."/>
            <person name="Naruo K."/>
            <person name="Okumura S."/>
            <person name="Shinpo S."/>
            <person name="Takeuchi C."/>
            <person name="Wada T."/>
            <person name="Watanabe A."/>
            <person name="Yamada M."/>
            <person name="Yasuda M."/>
            <person name="Sato S."/>
            <person name="de la Bastide M."/>
            <person name="Huang E."/>
            <person name="Spiegel L."/>
            <person name="Gnoj L."/>
            <person name="O'Shaughnessy A."/>
            <person name="Preston R."/>
            <person name="Habermann K."/>
            <person name="Murray J."/>
            <person name="Johnson D."/>
            <person name="Rohlfing T."/>
            <person name="Nelson J."/>
            <person name="Stoneking T."/>
            <person name="Pepin K."/>
            <person name="Spieth J."/>
            <person name="Sekhon M."/>
            <person name="Armstrong J."/>
            <person name="Becker M."/>
            <person name="Belter E."/>
            <person name="Cordum H."/>
            <person name="Cordes M."/>
            <person name="Courtney L."/>
            <person name="Courtney W."/>
            <person name="Dante M."/>
            <person name="Du H."/>
            <person name="Edwards J."/>
            <person name="Fryman J."/>
            <person name="Haakensen B."/>
            <person name="Lamar E."/>
            <person name="Latreille P."/>
            <person name="Leonard S."/>
            <person name="Meyer R."/>
            <person name="Mulvaney E."/>
            <person name="Ozersky P."/>
            <person name="Riley A."/>
            <person name="Strowmatt C."/>
            <person name="Wagner-McPherson C."/>
            <person name="Wollam A."/>
            <person name="Yoakum M."/>
            <person name="Bell M."/>
            <person name="Dedhia N."/>
            <person name="Parnell L."/>
            <person name="Shah R."/>
            <person name="Rodriguez M."/>
            <person name="See L.H."/>
            <person name="Vil D."/>
            <person name="Baker J."/>
            <person name="Kirchoff K."/>
            <person name="Toth K."/>
            <person name="King L."/>
            <person name="Bahret A."/>
            <person name="Miller B."/>
            <person name="Marra M."/>
            <person name="Martienssen R."/>
            <person name="McCombie W.R."/>
            <person name="Wilson R.K."/>
            <person name="Murphy G."/>
            <person name="Bancroft I."/>
            <person name="Volckaert G."/>
            <person name="Wambutt R."/>
            <person name="Dusterhoft A."/>
            <person name="Stiekema W."/>
            <person name="Pohl T."/>
            <person name="Entian K.D."/>
            <person name="Terryn N."/>
            <person name="Hartley N."/>
            <person name="Bent E."/>
            <person name="Johnson S."/>
            <person name="Langham S.A."/>
            <person name="McCullagh B."/>
            <person name="Robben J."/>
            <person name="Grymonprez B."/>
            <person name="Zimmermann W."/>
            <person name="Ramsperger U."/>
            <person name="Wedler H."/>
            <person name="Balke K."/>
            <person name="Wedler E."/>
            <person name="Peters S."/>
            <person name="van Staveren M."/>
            <person name="Dirkse W."/>
            <person name="Mooijman P."/>
            <person name="Lankhorst R.K."/>
            <person name="Weitzenegger T."/>
            <person name="Bothe G."/>
            <person name="Rose M."/>
            <person name="Hauf J."/>
            <person name="Berneiser S."/>
            <person name="Hempel S."/>
            <person name="Feldpausch M."/>
            <person name="Lamberth S."/>
            <person name="Villarroel R."/>
            <person name="Gielen J."/>
            <person name="Ardiles W."/>
            <person name="Bents O."/>
            <person name="Lemcke K."/>
            <person name="Kolesov G."/>
            <person name="Mayer K."/>
            <person name="Rudd S."/>
            <person name="Schoof H."/>
            <person name="Schueller C."/>
            <person name="Zaccaria P."/>
            <person name="Mewes H.W."/>
            <person name="Bevan M."/>
            <person name="Fransz P."/>
        </authorList>
    </citation>
    <scope>NUCLEOTIDE SEQUENCE [LARGE SCALE GENOMIC DNA]</scope>
    <source>
        <strain evidence="5">cv. Columbia</strain>
    </source>
</reference>
<dbReference type="GO" id="GO:0009941">
    <property type="term" value="C:chloroplast envelope"/>
    <property type="evidence" value="ECO:0007005"/>
    <property type="project" value="TAIR"/>
</dbReference>
<dbReference type="KEGG" id="ath:AT5G38660"/>
<dbReference type="TAIR" id="AT5G38660">
    <property type="gene designation" value="APE1"/>
</dbReference>
<evidence type="ECO:0000313" key="4">
    <source>
        <dbReference type="EMBL" id="AED94346.1"/>
    </source>
</evidence>
<evidence type="ECO:0007829" key="7">
    <source>
        <dbReference type="PeptideAtlas" id="A0A219HZL6"/>
    </source>
</evidence>
<dbReference type="PaxDb" id="3702-AT5G38660.2"/>
<keyword evidence="2" id="KW-0472">Membrane</keyword>
<dbReference type="GO" id="GO:0009534">
    <property type="term" value="C:chloroplast thylakoid"/>
    <property type="evidence" value="ECO:0007005"/>
    <property type="project" value="TAIR"/>
</dbReference>
<feature type="compositionally biased region" description="Basic residues" evidence="1">
    <location>
        <begin position="271"/>
        <end position="287"/>
    </location>
</feature>
<organism evidence="4 5">
    <name type="scientific">Arabidopsis thaliana</name>
    <name type="common">Mouse-ear cress</name>
    <dbReference type="NCBI Taxonomy" id="3702"/>
    <lineage>
        <taxon>Eukaryota</taxon>
        <taxon>Viridiplantae</taxon>
        <taxon>Streptophyta</taxon>
        <taxon>Embryophyta</taxon>
        <taxon>Tracheophyta</taxon>
        <taxon>Spermatophyta</taxon>
        <taxon>Magnoliopsida</taxon>
        <taxon>eudicotyledons</taxon>
        <taxon>Gunneridae</taxon>
        <taxon>Pentapetalae</taxon>
        <taxon>rosids</taxon>
        <taxon>malvids</taxon>
        <taxon>Brassicales</taxon>
        <taxon>Brassicaceae</taxon>
        <taxon>Camelineae</taxon>
        <taxon>Arabidopsis</taxon>
    </lineage>
</organism>
<evidence type="ECO:0000313" key="3">
    <source>
        <dbReference type="Araport" id="AT5G38660"/>
    </source>
</evidence>
<dbReference type="ExpressionAtlas" id="A0A219HZL6">
    <property type="expression patterns" value="baseline and differential"/>
</dbReference>
<dbReference type="FunCoup" id="A0A219HZL6">
    <property type="interactions" value="817"/>
</dbReference>
<evidence type="ECO:0000256" key="2">
    <source>
        <dbReference type="SAM" id="Phobius"/>
    </source>
</evidence>
<dbReference type="STRING" id="3702.A0A219HZL6"/>
<dbReference type="GO" id="GO:0042651">
    <property type="term" value="C:thylakoid membrane"/>
    <property type="evidence" value="ECO:0000314"/>
    <property type="project" value="TAIR"/>
</dbReference>
<protein>
    <submittedName>
        <fullName evidence="4">Acclimation of photosynthesis to environment</fullName>
    </submittedName>
</protein>
<reference evidence="9" key="2">
    <citation type="journal article" date="2012" name="Mol. Cell. Proteomics">
        <title>Comparative large-scale characterisation of plant vs. mammal proteins reveals similar and idiosyncratic N-alpha acetylation features.</title>
        <authorList>
            <person name="Bienvenut W.V."/>
            <person name="Sumpton D."/>
            <person name="Martinez A."/>
            <person name="Lilla S."/>
            <person name="Espagne C."/>
            <person name="Meinnel T."/>
            <person name="Giglione C."/>
        </authorList>
    </citation>
    <scope>IDENTIFICATION BY MASS SPECTROMETRY [LARGE SCALE ANALYSIS]</scope>
</reference>
<keyword evidence="7 8" id="KW-1267">Proteomics identification</keyword>
<accession>A0A219HZL6</accession>
<dbReference type="GO" id="GO:0009536">
    <property type="term" value="C:plastid"/>
    <property type="evidence" value="ECO:0007005"/>
    <property type="project" value="TAIR"/>
</dbReference>